<comment type="subcellular location">
    <subcellularLocation>
        <location evidence="7 8">Cytoplasm</location>
    </subcellularLocation>
</comment>
<evidence type="ECO:0000313" key="9">
    <source>
        <dbReference type="EMBL" id="MFC0324030.1"/>
    </source>
</evidence>
<dbReference type="InterPro" id="IPR001015">
    <property type="entry name" value="Ferrochelatase"/>
</dbReference>
<sequence>MQSNKKIGVLLVNLGTPDEATPAAVKRYLRQFLSDPRVIDLPRWQWQLLLNLIILPKRAPRVATLYQKIWQADGSPLLAISKQQKAALQQRFQQQQQNVVVELAMTYGNPSISSALEKLYAQNIEHLILLPLYPQYSSTTTASVLDAFHTALHQQRKIIPFDIIFSYHNHPLYINALAHSIQQHLAADEHLIFSFHGIPLRYQQEGDYYAQHCQQTAEAVAAQLALTKEQWRLCYQSRFGKEEWLQPYTDETLTSLPQKNIRKVAVICPGFATDCLETLEEIAQENKRYFLQAGGESYRYIPALNANSTHIDLLYQLICEKLGDKK</sequence>
<name>A0ABV6HYR9_9PAST</name>
<dbReference type="InterPro" id="IPR033659">
    <property type="entry name" value="Ferrochelatase_N"/>
</dbReference>
<dbReference type="SUPFAM" id="SSF53800">
    <property type="entry name" value="Chelatase"/>
    <property type="match status" value="1"/>
</dbReference>
<dbReference type="HAMAP" id="MF_00323">
    <property type="entry name" value="Ferrochelatase"/>
    <property type="match status" value="1"/>
</dbReference>
<dbReference type="EMBL" id="JBHLWA010000049">
    <property type="protein sequence ID" value="MFC0324030.1"/>
    <property type="molecule type" value="Genomic_DNA"/>
</dbReference>
<evidence type="ECO:0000313" key="10">
    <source>
        <dbReference type="Proteomes" id="UP001589769"/>
    </source>
</evidence>
<organism evidence="9 10">
    <name type="scientific">Gallibacterium melopsittaci</name>
    <dbReference type="NCBI Taxonomy" id="516063"/>
    <lineage>
        <taxon>Bacteria</taxon>
        <taxon>Pseudomonadati</taxon>
        <taxon>Pseudomonadota</taxon>
        <taxon>Gammaproteobacteria</taxon>
        <taxon>Pasteurellales</taxon>
        <taxon>Pasteurellaceae</taxon>
        <taxon>Gallibacterium</taxon>
    </lineage>
</organism>
<dbReference type="PANTHER" id="PTHR11108:SF1">
    <property type="entry name" value="FERROCHELATASE, MITOCHONDRIAL"/>
    <property type="match status" value="1"/>
</dbReference>
<keyword evidence="7 8" id="KW-0963">Cytoplasm</keyword>
<feature type="binding site" evidence="7">
    <location>
        <position position="196"/>
    </location>
    <ligand>
        <name>Fe(2+)</name>
        <dbReference type="ChEBI" id="CHEBI:29033"/>
    </ligand>
</feature>
<evidence type="ECO:0000256" key="8">
    <source>
        <dbReference type="RuleBase" id="RU000607"/>
    </source>
</evidence>
<dbReference type="EC" id="4.98.1.1" evidence="7 8"/>
<dbReference type="CDD" id="cd00419">
    <property type="entry name" value="Ferrochelatase_C"/>
    <property type="match status" value="1"/>
</dbReference>
<evidence type="ECO:0000256" key="7">
    <source>
        <dbReference type="HAMAP-Rule" id="MF_00323"/>
    </source>
</evidence>
<dbReference type="Gene3D" id="3.40.50.1400">
    <property type="match status" value="2"/>
</dbReference>
<dbReference type="InterPro" id="IPR019772">
    <property type="entry name" value="Ferrochelatase_AS"/>
</dbReference>
<keyword evidence="7" id="KW-0479">Metal-binding</keyword>
<comment type="pathway">
    <text evidence="7 8">Porphyrin-containing compound metabolism; protoheme biosynthesis; protoheme from protoporphyrin-IX: step 1/1.</text>
</comment>
<evidence type="ECO:0000256" key="4">
    <source>
        <dbReference type="ARBA" id="ARBA00023239"/>
    </source>
</evidence>
<keyword evidence="3 7" id="KW-0350">Heme biosynthesis</keyword>
<comment type="catalytic activity">
    <reaction evidence="7 8">
        <text>heme b + 2 H(+) = protoporphyrin IX + Fe(2+)</text>
        <dbReference type="Rhea" id="RHEA:22584"/>
        <dbReference type="ChEBI" id="CHEBI:15378"/>
        <dbReference type="ChEBI" id="CHEBI:29033"/>
        <dbReference type="ChEBI" id="CHEBI:57306"/>
        <dbReference type="ChEBI" id="CHEBI:60344"/>
        <dbReference type="EC" id="4.98.1.1"/>
    </reaction>
</comment>
<reference evidence="9 10" key="1">
    <citation type="submission" date="2024-09" db="EMBL/GenBank/DDBJ databases">
        <authorList>
            <person name="Sun Q."/>
            <person name="Mori K."/>
        </authorList>
    </citation>
    <scope>NUCLEOTIDE SEQUENCE [LARGE SCALE GENOMIC DNA]</scope>
    <source>
        <strain evidence="9 10">CCM 7538</strain>
    </source>
</reference>
<dbReference type="RefSeq" id="WP_382376109.1">
    <property type="nucleotide sequence ID" value="NZ_JBHLWA010000049.1"/>
</dbReference>
<accession>A0ABV6HYR9</accession>
<comment type="catalytic activity">
    <reaction evidence="6">
        <text>Fe-coproporphyrin III + 2 H(+) = coproporphyrin III + Fe(2+)</text>
        <dbReference type="Rhea" id="RHEA:49572"/>
        <dbReference type="ChEBI" id="CHEBI:15378"/>
        <dbReference type="ChEBI" id="CHEBI:29033"/>
        <dbReference type="ChEBI" id="CHEBI:68438"/>
        <dbReference type="ChEBI" id="CHEBI:131725"/>
        <dbReference type="EC" id="4.99.1.9"/>
    </reaction>
    <physiologicalReaction direction="right-to-left" evidence="6">
        <dbReference type="Rhea" id="RHEA:49574"/>
    </physiologicalReaction>
</comment>
<comment type="function">
    <text evidence="7 8">Catalyzes the ferrous insertion into protoporphyrin IX.</text>
</comment>
<comment type="caution">
    <text evidence="9">The sequence shown here is derived from an EMBL/GenBank/DDBJ whole genome shotgun (WGS) entry which is preliminary data.</text>
</comment>
<dbReference type="Pfam" id="PF00762">
    <property type="entry name" value="Ferrochelatase"/>
    <property type="match status" value="1"/>
</dbReference>
<feature type="binding site" evidence="7">
    <location>
        <position position="277"/>
    </location>
    <ligand>
        <name>Fe(2+)</name>
        <dbReference type="ChEBI" id="CHEBI:29033"/>
    </ligand>
</feature>
<dbReference type="CDD" id="cd03411">
    <property type="entry name" value="Ferrochelatase_N"/>
    <property type="match status" value="1"/>
</dbReference>
<dbReference type="Proteomes" id="UP001589769">
    <property type="component" value="Unassembled WGS sequence"/>
</dbReference>
<gene>
    <name evidence="7 9" type="primary">hemH</name>
    <name evidence="9" type="ORF">ACFFHT_10780</name>
</gene>
<dbReference type="InterPro" id="IPR033644">
    <property type="entry name" value="Ferrochelatase_C"/>
</dbReference>
<evidence type="ECO:0000256" key="6">
    <source>
        <dbReference type="ARBA" id="ARBA00024536"/>
    </source>
</evidence>
<evidence type="ECO:0000256" key="1">
    <source>
        <dbReference type="ARBA" id="ARBA00007718"/>
    </source>
</evidence>
<evidence type="ECO:0000256" key="3">
    <source>
        <dbReference type="ARBA" id="ARBA00023133"/>
    </source>
</evidence>
<dbReference type="PANTHER" id="PTHR11108">
    <property type="entry name" value="FERROCHELATASE"/>
    <property type="match status" value="1"/>
</dbReference>
<dbReference type="NCBIfam" id="TIGR00109">
    <property type="entry name" value="hemH"/>
    <property type="match status" value="1"/>
</dbReference>
<keyword evidence="10" id="KW-1185">Reference proteome</keyword>
<proteinExistence type="inferred from homology"/>
<comment type="similarity">
    <text evidence="1 7 8">Belongs to the ferrochelatase family.</text>
</comment>
<keyword evidence="2 7" id="KW-0408">Iron</keyword>
<dbReference type="PROSITE" id="PS00534">
    <property type="entry name" value="FERROCHELATASE"/>
    <property type="match status" value="1"/>
</dbReference>
<evidence type="ECO:0000256" key="5">
    <source>
        <dbReference type="ARBA" id="ARBA00023244"/>
    </source>
</evidence>
<keyword evidence="4 7" id="KW-0456">Lyase</keyword>
<evidence type="ECO:0000256" key="2">
    <source>
        <dbReference type="ARBA" id="ARBA00023004"/>
    </source>
</evidence>
<keyword evidence="5 7" id="KW-0627">Porphyrin biosynthesis</keyword>
<protein>
    <recommendedName>
        <fullName evidence="7 8">Ferrochelatase</fullName>
        <ecNumber evidence="7 8">4.98.1.1</ecNumber>
    </recommendedName>
    <alternativeName>
        <fullName evidence="7">Heme synthase</fullName>
    </alternativeName>
    <alternativeName>
        <fullName evidence="7">Protoheme ferro-lyase</fullName>
    </alternativeName>
</protein>